<dbReference type="PANTHER" id="PTHR15263:SF1">
    <property type="entry name" value="NF-KAPPA-B INHIBITOR-LIKE PROTEIN 1"/>
    <property type="match status" value="1"/>
</dbReference>
<keyword evidence="4" id="KW-0040">ANK repeat</keyword>
<sequence length="479" mass="55128">MEIPDDNARAPLRAHILASINPFNGARGTDDGRSSRGSHGSRRRRAATTETDGGGPLPQRRPSSHDGSKRSRERSRSRGDAKETREGRSRSVHDDDRNDRNDRDLREHHDERAGDDDKLRPRRGKLRLKPRRKDEQDRTRYRSRDYESRDEAGPRSRRESEPDEDLDYAPRAQSSTAASAGDARDNENDPERHRARHHRRHHRHHHHRHHRHRRRHSHSPSRSRSRSPGSHSSSRQRRRRRRPKTTTPGATADDDEAASAHAYEEEDPYADPPLDPDAAFRQSLFDAMADDEGAAYWEAIYGQPVHEYAAEAQEQRNKKRQNKNKGDEGTADGFVDAMTDDEYADYVRRRIRRWQTYAAAWAQWEAAPSPAMIPWPPVKRDSNNPSRKADNNNNNKDPVVDEAYRKEVRGFFTEAGPGDGGAPLTESALLARLREERVRWHPDKMQQRLGGRVDAGVMKQITAIFQVVDRLWGELRGKR</sequence>
<evidence type="ECO:0000256" key="5">
    <source>
        <dbReference type="ARBA" id="ARBA00023242"/>
    </source>
</evidence>
<dbReference type="GO" id="GO:0005634">
    <property type="term" value="C:nucleus"/>
    <property type="evidence" value="ECO:0007669"/>
    <property type="project" value="UniProtKB-SubCell"/>
</dbReference>
<accession>A0A167M1U0</accession>
<feature type="region of interest" description="Disordered" evidence="6">
    <location>
        <begin position="18"/>
        <end position="278"/>
    </location>
</feature>
<evidence type="ECO:0000256" key="6">
    <source>
        <dbReference type="SAM" id="MobiDB-lite"/>
    </source>
</evidence>
<keyword evidence="3" id="KW-0677">Repeat</keyword>
<evidence type="ECO:0000313" key="7">
    <source>
        <dbReference type="EMBL" id="OAA53809.1"/>
    </source>
</evidence>
<organism evidence="7 8">
    <name type="scientific">Niveomyces insectorum RCEF 264</name>
    <dbReference type="NCBI Taxonomy" id="1081102"/>
    <lineage>
        <taxon>Eukaryota</taxon>
        <taxon>Fungi</taxon>
        <taxon>Dikarya</taxon>
        <taxon>Ascomycota</taxon>
        <taxon>Pezizomycotina</taxon>
        <taxon>Sordariomycetes</taxon>
        <taxon>Hypocreomycetidae</taxon>
        <taxon>Hypocreales</taxon>
        <taxon>Cordycipitaceae</taxon>
        <taxon>Niveomyces</taxon>
    </lineage>
</organism>
<name>A0A167M1U0_9HYPO</name>
<evidence type="ECO:0000256" key="2">
    <source>
        <dbReference type="ARBA" id="ARBA00022553"/>
    </source>
</evidence>
<feature type="region of interest" description="Disordered" evidence="6">
    <location>
        <begin position="311"/>
        <end position="333"/>
    </location>
</feature>
<keyword evidence="5" id="KW-0539">Nucleus</keyword>
<feature type="compositionally biased region" description="Basic residues" evidence="6">
    <location>
        <begin position="193"/>
        <end position="225"/>
    </location>
</feature>
<protein>
    <submittedName>
        <fullName evidence="7">Uncharacterized protein</fullName>
    </submittedName>
</protein>
<dbReference type="OrthoDB" id="412109at2759"/>
<feature type="compositionally biased region" description="Basic residues" evidence="6">
    <location>
        <begin position="120"/>
        <end position="131"/>
    </location>
</feature>
<dbReference type="EMBL" id="AZHD01000027">
    <property type="protein sequence ID" value="OAA53809.1"/>
    <property type="molecule type" value="Genomic_DNA"/>
</dbReference>
<feature type="compositionally biased region" description="Basic and acidic residues" evidence="6">
    <location>
        <begin position="378"/>
        <end position="390"/>
    </location>
</feature>
<comment type="caution">
    <text evidence="7">The sequence shown here is derived from an EMBL/GenBank/DDBJ whole genome shotgun (WGS) entry which is preliminary data.</text>
</comment>
<keyword evidence="8" id="KW-1185">Reference proteome</keyword>
<feature type="compositionally biased region" description="Basic residues" evidence="6">
    <location>
        <begin position="234"/>
        <end position="244"/>
    </location>
</feature>
<dbReference type="InterPro" id="IPR038753">
    <property type="entry name" value="NFKBIL1"/>
</dbReference>
<dbReference type="STRING" id="1081102.A0A167M1U0"/>
<dbReference type="GO" id="GO:0043124">
    <property type="term" value="P:negative regulation of canonical NF-kappaB signal transduction"/>
    <property type="evidence" value="ECO:0007669"/>
    <property type="project" value="InterPro"/>
</dbReference>
<proteinExistence type="predicted"/>
<feature type="compositionally biased region" description="Basic and acidic residues" evidence="6">
    <location>
        <begin position="182"/>
        <end position="192"/>
    </location>
</feature>
<reference evidence="7 8" key="1">
    <citation type="journal article" date="2016" name="Genome Biol. Evol.">
        <title>Divergent and convergent evolution of fungal pathogenicity.</title>
        <authorList>
            <person name="Shang Y."/>
            <person name="Xiao G."/>
            <person name="Zheng P."/>
            <person name="Cen K."/>
            <person name="Zhan S."/>
            <person name="Wang C."/>
        </authorList>
    </citation>
    <scope>NUCLEOTIDE SEQUENCE [LARGE SCALE GENOMIC DNA]</scope>
    <source>
        <strain evidence="7 8">RCEF 264</strain>
    </source>
</reference>
<dbReference type="PANTHER" id="PTHR15263">
    <property type="entry name" value="I-KAPPA-B-LIKE PROTEIN IKBL"/>
    <property type="match status" value="1"/>
</dbReference>
<comment type="subcellular location">
    <subcellularLocation>
        <location evidence="1">Nucleus</location>
    </subcellularLocation>
</comment>
<evidence type="ECO:0000313" key="8">
    <source>
        <dbReference type="Proteomes" id="UP000076874"/>
    </source>
</evidence>
<dbReference type="Proteomes" id="UP000076874">
    <property type="component" value="Unassembled WGS sequence"/>
</dbReference>
<evidence type="ECO:0000256" key="1">
    <source>
        <dbReference type="ARBA" id="ARBA00004123"/>
    </source>
</evidence>
<dbReference type="AlphaFoldDB" id="A0A167M1U0"/>
<feature type="compositionally biased region" description="Basic and acidic residues" evidence="6">
    <location>
        <begin position="132"/>
        <end position="160"/>
    </location>
</feature>
<feature type="region of interest" description="Disordered" evidence="6">
    <location>
        <begin position="373"/>
        <end position="398"/>
    </location>
</feature>
<evidence type="ECO:0000256" key="4">
    <source>
        <dbReference type="ARBA" id="ARBA00023043"/>
    </source>
</evidence>
<keyword evidence="2" id="KW-0597">Phosphoprotein</keyword>
<feature type="compositionally biased region" description="Basic and acidic residues" evidence="6">
    <location>
        <begin position="63"/>
        <end position="119"/>
    </location>
</feature>
<gene>
    <name evidence="7" type="ORF">SPI_09254</name>
</gene>
<evidence type="ECO:0000256" key="3">
    <source>
        <dbReference type="ARBA" id="ARBA00022737"/>
    </source>
</evidence>